<dbReference type="Proteomes" id="UP000624709">
    <property type="component" value="Unassembled WGS sequence"/>
</dbReference>
<evidence type="ECO:0000256" key="3">
    <source>
        <dbReference type="ARBA" id="ARBA00023027"/>
    </source>
</evidence>
<organism evidence="7 8">
    <name type="scientific">Actinoplanes palleronii</name>
    <dbReference type="NCBI Taxonomy" id="113570"/>
    <lineage>
        <taxon>Bacteria</taxon>
        <taxon>Bacillati</taxon>
        <taxon>Actinomycetota</taxon>
        <taxon>Actinomycetes</taxon>
        <taxon>Micromonosporales</taxon>
        <taxon>Micromonosporaceae</taxon>
        <taxon>Actinoplanes</taxon>
    </lineage>
</organism>
<dbReference type="SUPFAM" id="SSF52283">
    <property type="entry name" value="Formate/glycerate dehydrogenase catalytic domain-like"/>
    <property type="match status" value="1"/>
</dbReference>
<evidence type="ECO:0000256" key="4">
    <source>
        <dbReference type="RuleBase" id="RU003719"/>
    </source>
</evidence>
<evidence type="ECO:0000256" key="1">
    <source>
        <dbReference type="ARBA" id="ARBA00005854"/>
    </source>
</evidence>
<dbReference type="Pfam" id="PF00389">
    <property type="entry name" value="2-Hacid_dh"/>
    <property type="match status" value="1"/>
</dbReference>
<evidence type="ECO:0000259" key="5">
    <source>
        <dbReference type="Pfam" id="PF00389"/>
    </source>
</evidence>
<dbReference type="InterPro" id="IPR006140">
    <property type="entry name" value="D-isomer_DH_NAD-bd"/>
</dbReference>
<reference evidence="7 8" key="1">
    <citation type="submission" date="2021-01" db="EMBL/GenBank/DDBJ databases">
        <title>Whole genome shotgun sequence of Actinoplanes palleronii NBRC 14916.</title>
        <authorList>
            <person name="Komaki H."/>
            <person name="Tamura T."/>
        </authorList>
    </citation>
    <scope>NUCLEOTIDE SEQUENCE [LARGE SCALE GENOMIC DNA]</scope>
    <source>
        <strain evidence="7 8">NBRC 14916</strain>
    </source>
</reference>
<dbReference type="CDD" id="cd05198">
    <property type="entry name" value="formate_dh_like"/>
    <property type="match status" value="1"/>
</dbReference>
<dbReference type="RefSeq" id="WP_203825101.1">
    <property type="nucleotide sequence ID" value="NZ_BAAATY010000006.1"/>
</dbReference>
<dbReference type="InterPro" id="IPR036291">
    <property type="entry name" value="NAD(P)-bd_dom_sf"/>
</dbReference>
<evidence type="ECO:0000313" key="7">
    <source>
        <dbReference type="EMBL" id="GIE66300.1"/>
    </source>
</evidence>
<dbReference type="InterPro" id="IPR006139">
    <property type="entry name" value="D-isomer_2_OHA_DH_cat_dom"/>
</dbReference>
<dbReference type="Gene3D" id="3.40.50.720">
    <property type="entry name" value="NAD(P)-binding Rossmann-like Domain"/>
    <property type="match status" value="2"/>
</dbReference>
<evidence type="ECO:0000313" key="8">
    <source>
        <dbReference type="Proteomes" id="UP000624709"/>
    </source>
</evidence>
<dbReference type="PANTHER" id="PTHR43761:SF1">
    <property type="entry name" value="D-ISOMER SPECIFIC 2-HYDROXYACID DEHYDROGENASE CATALYTIC DOMAIN-CONTAINING PROTEIN-RELATED"/>
    <property type="match status" value="1"/>
</dbReference>
<sequence length="290" mass="31127">MPQPIVANLEKIAQCTWTDDDDPDRRDPTTIEVLIGPNGELGGETLRRFPGLRLVICMGTAYDNVDLDYCRKRGIGVSNTAGYAGPSVAELAIGLMLSVGRRISEIDQAIQQGATQTTAFIAHDVNGRTAGIFGLGDIGKRVARACDALGMQVAYTNRSGRRGGIGQWMERAELFAVADVLFLTAPLDADTEKVINAEAIARMKNGAVLINVSADELVDFPALHQALVDGHLAGAGIDVIGDPTRYAGVPNLVTTHLNGWWTYECQLRWADTWAAALSGWIAGERVNPVL</sequence>
<evidence type="ECO:0000256" key="2">
    <source>
        <dbReference type="ARBA" id="ARBA00023002"/>
    </source>
</evidence>
<dbReference type="SUPFAM" id="SSF51735">
    <property type="entry name" value="NAD(P)-binding Rossmann-fold domains"/>
    <property type="match status" value="1"/>
</dbReference>
<dbReference type="InterPro" id="IPR050418">
    <property type="entry name" value="D-iso_2-hydroxyacid_DH_PdxB"/>
</dbReference>
<dbReference type="PANTHER" id="PTHR43761">
    <property type="entry name" value="D-ISOMER SPECIFIC 2-HYDROXYACID DEHYDROGENASE FAMILY PROTEIN (AFU_ORTHOLOGUE AFUA_1G13630)"/>
    <property type="match status" value="1"/>
</dbReference>
<name>A0ABQ4B6P5_9ACTN</name>
<keyword evidence="3" id="KW-0520">NAD</keyword>
<accession>A0ABQ4B6P5</accession>
<dbReference type="Pfam" id="PF02826">
    <property type="entry name" value="2-Hacid_dh_C"/>
    <property type="match status" value="1"/>
</dbReference>
<protein>
    <submittedName>
        <fullName evidence="7">Uncharacterized protein</fullName>
    </submittedName>
</protein>
<feature type="domain" description="D-isomer specific 2-hydroxyacid dehydrogenase NAD-binding" evidence="6">
    <location>
        <begin position="93"/>
        <end position="240"/>
    </location>
</feature>
<gene>
    <name evidence="7" type="ORF">Apa02nite_024080</name>
</gene>
<evidence type="ECO:0000259" key="6">
    <source>
        <dbReference type="Pfam" id="PF02826"/>
    </source>
</evidence>
<dbReference type="EMBL" id="BOMS01000031">
    <property type="protein sequence ID" value="GIE66300.1"/>
    <property type="molecule type" value="Genomic_DNA"/>
</dbReference>
<proteinExistence type="inferred from homology"/>
<comment type="similarity">
    <text evidence="1 4">Belongs to the D-isomer specific 2-hydroxyacid dehydrogenase family.</text>
</comment>
<comment type="caution">
    <text evidence="7">The sequence shown here is derived from an EMBL/GenBank/DDBJ whole genome shotgun (WGS) entry which is preliminary data.</text>
</comment>
<keyword evidence="8" id="KW-1185">Reference proteome</keyword>
<feature type="domain" description="D-isomer specific 2-hydroxyacid dehydrogenase catalytic" evidence="5">
    <location>
        <begin position="35"/>
        <end position="287"/>
    </location>
</feature>
<keyword evidence="2 4" id="KW-0560">Oxidoreductase</keyword>